<reference evidence="2" key="1">
    <citation type="submission" date="2021-06" db="EMBL/GenBank/DDBJ databases">
        <authorList>
            <person name="Kallberg Y."/>
            <person name="Tangrot J."/>
            <person name="Rosling A."/>
        </authorList>
    </citation>
    <scope>NUCLEOTIDE SEQUENCE</scope>
    <source>
        <strain evidence="2">FL130A</strain>
    </source>
</reference>
<feature type="non-terminal residue" evidence="2">
    <location>
        <position position="1"/>
    </location>
</feature>
<feature type="compositionally biased region" description="Polar residues" evidence="1">
    <location>
        <begin position="36"/>
        <end position="46"/>
    </location>
</feature>
<protein>
    <submittedName>
        <fullName evidence="2">5489_t:CDS:1</fullName>
    </submittedName>
</protein>
<evidence type="ECO:0000313" key="3">
    <source>
        <dbReference type="Proteomes" id="UP000789508"/>
    </source>
</evidence>
<sequence>TEAMNYLLEKKMNAEDRQHSKLEEEMVKKEHEDLESQGTSRASTPFSPMFYEADETMRQLAEDEFFSNSPFHQTINRRESIKDGQIDASMILRTL</sequence>
<comment type="caution">
    <text evidence="2">The sequence shown here is derived from an EMBL/GenBank/DDBJ whole genome shotgun (WGS) entry which is preliminary data.</text>
</comment>
<proteinExistence type="predicted"/>
<dbReference type="Proteomes" id="UP000789508">
    <property type="component" value="Unassembled WGS sequence"/>
</dbReference>
<dbReference type="OrthoDB" id="10515405at2759"/>
<evidence type="ECO:0000256" key="1">
    <source>
        <dbReference type="SAM" id="MobiDB-lite"/>
    </source>
</evidence>
<evidence type="ECO:0000313" key="2">
    <source>
        <dbReference type="EMBL" id="CAG8777124.1"/>
    </source>
</evidence>
<feature type="region of interest" description="Disordered" evidence="1">
    <location>
        <begin position="1"/>
        <end position="47"/>
    </location>
</feature>
<accession>A0A9N9JI18</accession>
<organism evidence="2 3">
    <name type="scientific">Ambispora leptoticha</name>
    <dbReference type="NCBI Taxonomy" id="144679"/>
    <lineage>
        <taxon>Eukaryota</taxon>
        <taxon>Fungi</taxon>
        <taxon>Fungi incertae sedis</taxon>
        <taxon>Mucoromycota</taxon>
        <taxon>Glomeromycotina</taxon>
        <taxon>Glomeromycetes</taxon>
        <taxon>Archaeosporales</taxon>
        <taxon>Ambisporaceae</taxon>
        <taxon>Ambispora</taxon>
    </lineage>
</organism>
<dbReference type="AlphaFoldDB" id="A0A9N9JI18"/>
<keyword evidence="3" id="KW-1185">Reference proteome</keyword>
<gene>
    <name evidence="2" type="ORF">ALEPTO_LOCUS14465</name>
</gene>
<dbReference type="EMBL" id="CAJVPS010056403">
    <property type="protein sequence ID" value="CAG8777124.1"/>
    <property type="molecule type" value="Genomic_DNA"/>
</dbReference>
<name>A0A9N9JI18_9GLOM</name>
<feature type="compositionally biased region" description="Basic and acidic residues" evidence="1">
    <location>
        <begin position="8"/>
        <end position="34"/>
    </location>
</feature>